<reference evidence="11" key="1">
    <citation type="journal article" date="2016" name="Nat. Biotechnol.">
        <title>Sequencing wild and cultivated cassava and related species reveals extensive interspecific hybridization and genetic diversity.</title>
        <authorList>
            <person name="Bredeson J.V."/>
            <person name="Lyons J.B."/>
            <person name="Prochnik S.E."/>
            <person name="Wu G.A."/>
            <person name="Ha C.M."/>
            <person name="Edsinger-Gonzales E."/>
            <person name="Grimwood J."/>
            <person name="Schmutz J."/>
            <person name="Rabbi I.Y."/>
            <person name="Egesi C."/>
            <person name="Nauluvula P."/>
            <person name="Lebot V."/>
            <person name="Ndunguru J."/>
            <person name="Mkamilo G."/>
            <person name="Bart R.S."/>
            <person name="Setter T.L."/>
            <person name="Gleadow R.M."/>
            <person name="Kulakow P."/>
            <person name="Ferguson M.E."/>
            <person name="Rounsley S."/>
            <person name="Rokhsar D.S."/>
        </authorList>
    </citation>
    <scope>NUCLEOTIDE SEQUENCE [LARGE SCALE GENOMIC DNA]</scope>
    <source>
        <strain evidence="11">cv. AM560-2</strain>
    </source>
</reference>
<feature type="compositionally biased region" description="Pro residues" evidence="8">
    <location>
        <begin position="31"/>
        <end position="45"/>
    </location>
</feature>
<proteinExistence type="predicted"/>
<dbReference type="Proteomes" id="UP000091857">
    <property type="component" value="Chromosome 13"/>
</dbReference>
<feature type="region of interest" description="Disordered" evidence="8">
    <location>
        <begin position="1"/>
        <end position="65"/>
    </location>
</feature>
<evidence type="ECO:0000313" key="11">
    <source>
        <dbReference type="Proteomes" id="UP000091857"/>
    </source>
</evidence>
<organism evidence="10 11">
    <name type="scientific">Manihot esculenta</name>
    <name type="common">Cassava</name>
    <name type="synonym">Jatropha manihot</name>
    <dbReference type="NCBI Taxonomy" id="3983"/>
    <lineage>
        <taxon>Eukaryota</taxon>
        <taxon>Viridiplantae</taxon>
        <taxon>Streptophyta</taxon>
        <taxon>Embryophyta</taxon>
        <taxon>Tracheophyta</taxon>
        <taxon>Spermatophyta</taxon>
        <taxon>Magnoliopsida</taxon>
        <taxon>eudicotyledons</taxon>
        <taxon>Gunneridae</taxon>
        <taxon>Pentapetalae</taxon>
        <taxon>rosids</taxon>
        <taxon>fabids</taxon>
        <taxon>Malpighiales</taxon>
        <taxon>Euphorbiaceae</taxon>
        <taxon>Crotonoideae</taxon>
        <taxon>Manihoteae</taxon>
        <taxon>Manihot</taxon>
    </lineage>
</organism>
<dbReference type="Gene3D" id="3.30.110.60">
    <property type="entry name" value="YhbY-like"/>
    <property type="match status" value="2"/>
</dbReference>
<keyword evidence="6" id="KW-0687">Ribonucleoprotein</keyword>
<feature type="domain" description="CRM" evidence="9">
    <location>
        <begin position="310"/>
        <end position="406"/>
    </location>
</feature>
<dbReference type="InterPro" id="IPR044599">
    <property type="entry name" value="CAF1P_plant"/>
</dbReference>
<evidence type="ECO:0000256" key="7">
    <source>
        <dbReference type="PROSITE-ProRule" id="PRU00626"/>
    </source>
</evidence>
<dbReference type="PANTHER" id="PTHR46247">
    <property type="entry name" value="CRS2-ASSOCIATED FACTOR 1, CHLOROPLASTIC"/>
    <property type="match status" value="1"/>
</dbReference>
<evidence type="ECO:0000313" key="10">
    <source>
        <dbReference type="EMBL" id="OAY32565.1"/>
    </source>
</evidence>
<feature type="region of interest" description="Disordered" evidence="8">
    <location>
        <begin position="498"/>
        <end position="538"/>
    </location>
</feature>
<evidence type="ECO:0000256" key="6">
    <source>
        <dbReference type="ARBA" id="ARBA00023274"/>
    </source>
</evidence>
<evidence type="ECO:0000256" key="1">
    <source>
        <dbReference type="ARBA" id="ARBA00022664"/>
    </source>
</evidence>
<name>A0A2C9UNJ4_MANES</name>
<dbReference type="PANTHER" id="PTHR46247:SF3">
    <property type="entry name" value="CRS2-ASSOCIATED FACTOR 2, CHLOROPLASTIC"/>
    <property type="match status" value="1"/>
</dbReference>
<dbReference type="AlphaFoldDB" id="A0A2C9UNJ4"/>
<keyword evidence="11" id="KW-1185">Reference proteome</keyword>
<dbReference type="GO" id="GO:0006397">
    <property type="term" value="P:mRNA processing"/>
    <property type="evidence" value="ECO:0007669"/>
    <property type="project" value="UniProtKB-KW"/>
</dbReference>
<protein>
    <recommendedName>
        <fullName evidence="9">CRM domain-containing protein</fullName>
    </recommendedName>
</protein>
<dbReference type="SUPFAM" id="SSF75471">
    <property type="entry name" value="YhbY-like"/>
    <property type="match status" value="2"/>
</dbReference>
<dbReference type="SMART" id="SM01103">
    <property type="entry name" value="CRS1_YhbY"/>
    <property type="match status" value="2"/>
</dbReference>
<feature type="compositionally biased region" description="Acidic residues" evidence="8">
    <location>
        <begin position="514"/>
        <end position="535"/>
    </location>
</feature>
<dbReference type="OrthoDB" id="2021019at2759"/>
<dbReference type="GO" id="GO:0003723">
    <property type="term" value="F:RNA binding"/>
    <property type="evidence" value="ECO:0007669"/>
    <property type="project" value="UniProtKB-UniRule"/>
</dbReference>
<dbReference type="EMBL" id="CM004399">
    <property type="protein sequence ID" value="OAY32565.1"/>
    <property type="molecule type" value="Genomic_DNA"/>
</dbReference>
<dbReference type="GO" id="GO:1990904">
    <property type="term" value="C:ribonucleoprotein complex"/>
    <property type="evidence" value="ECO:0007669"/>
    <property type="project" value="UniProtKB-KW"/>
</dbReference>
<dbReference type="InterPro" id="IPR001890">
    <property type="entry name" value="RNA-binding_CRM"/>
</dbReference>
<dbReference type="STRING" id="3983.A0A2C9UNJ4"/>
<evidence type="ECO:0000259" key="9">
    <source>
        <dbReference type="PROSITE" id="PS51295"/>
    </source>
</evidence>
<dbReference type="PROSITE" id="PS51295">
    <property type="entry name" value="CRM"/>
    <property type="match status" value="2"/>
</dbReference>
<gene>
    <name evidence="10" type="ORF">MANES_13G028000v8</name>
</gene>
<keyword evidence="1" id="KW-0507">mRNA processing</keyword>
<dbReference type="GO" id="GO:0000373">
    <property type="term" value="P:Group II intron splicing"/>
    <property type="evidence" value="ECO:0007669"/>
    <property type="project" value="InterPro"/>
</dbReference>
<dbReference type="OMA" id="DMDNLCY"/>
<keyword evidence="4" id="KW-0809">Transit peptide</keyword>
<keyword evidence="5" id="KW-0508">mRNA splicing</keyword>
<evidence type="ECO:0000256" key="8">
    <source>
        <dbReference type="SAM" id="MobiDB-lite"/>
    </source>
</evidence>
<dbReference type="InterPro" id="IPR035920">
    <property type="entry name" value="YhbY-like_sf"/>
</dbReference>
<dbReference type="Gramene" id="Manes.13G028000.1.v8.1">
    <property type="protein sequence ID" value="Manes.13G028000.1.v8.1.CDS"/>
    <property type="gene ID" value="Manes.13G028000.v8.1"/>
</dbReference>
<keyword evidence="2" id="KW-0677">Repeat</keyword>
<accession>A0A2C9UNJ4</accession>
<evidence type="ECO:0000256" key="4">
    <source>
        <dbReference type="ARBA" id="ARBA00022946"/>
    </source>
</evidence>
<evidence type="ECO:0000256" key="5">
    <source>
        <dbReference type="ARBA" id="ARBA00023187"/>
    </source>
</evidence>
<dbReference type="Pfam" id="PF01985">
    <property type="entry name" value="CRS1_YhbY"/>
    <property type="match status" value="2"/>
</dbReference>
<keyword evidence="3 7" id="KW-0694">RNA-binding</keyword>
<evidence type="ECO:0000256" key="3">
    <source>
        <dbReference type="ARBA" id="ARBA00022884"/>
    </source>
</evidence>
<feature type="domain" description="CRM" evidence="9">
    <location>
        <begin position="192"/>
        <end position="288"/>
    </location>
</feature>
<sequence length="556" mass="61886">MAIVSSLPGHNLFSSLPSNPPRNDPAASISPPQPPIPIPKYPPPLKKSKNPQTSPPSPAFNLPHRRTKYYKPVKDGVVSSEGDRSILVGENGVSYLLPGAPFEFQYSYSETPKVKPLAIREPAFLPFAPPTMPRPWTGKAPLKKSKKKIPLFGSFDVPPPDKEGVKYVEMPVAFPLGKYPEEGKSRKEILGEPLKKWEVKMLIKPLLSDNSQVNLGRDGLTHNMLELIHTHWKRKPVCKVRCKGIPTVDMDNVCCRLEEKTGGKVIHRVGGVVFLFRGRNYNYRARPQYPVMLWKPAAPVYPKLIQEAPEGLTKTEADEFRKKGKNLLPICKLAKNGVYISLVSDVRAAFEGSPLVKIDCRGMKLSDYKKLGAKLKELVPCVLLSFDDEQILMWRGQNWKPMYPEVPSVSIPAEVDITNGSDDSGKPDDNIMSSSPKMISLWKRAIELGKAILLDEIDLGPDDLLRKVEKFENIPQATEHSYPAVILSSEEGANNRMSAFEDGSLGESFGEDGTGTDDEYEEDDYYDSDSFEEIDASASLDSLPVDLIADELDQEE</sequence>
<evidence type="ECO:0000256" key="2">
    <source>
        <dbReference type="ARBA" id="ARBA00022737"/>
    </source>
</evidence>
<comment type="caution">
    <text evidence="10">The sequence shown here is derived from an EMBL/GenBank/DDBJ whole genome shotgun (WGS) entry which is preliminary data.</text>
</comment>
<dbReference type="FunFam" id="3.30.110.60:FF:000002">
    <property type="entry name" value="CRS2-associated factor 1, chloroplastic"/>
    <property type="match status" value="2"/>
</dbReference>